<protein>
    <submittedName>
        <fullName evidence="1">Uncharacterized protein</fullName>
    </submittedName>
</protein>
<proteinExistence type="predicted"/>
<organism evidence="1 2">
    <name type="scientific">Chitinophaga qingshengii</name>
    <dbReference type="NCBI Taxonomy" id="1569794"/>
    <lineage>
        <taxon>Bacteria</taxon>
        <taxon>Pseudomonadati</taxon>
        <taxon>Bacteroidota</taxon>
        <taxon>Chitinophagia</taxon>
        <taxon>Chitinophagales</taxon>
        <taxon>Chitinophagaceae</taxon>
        <taxon>Chitinophaga</taxon>
    </lineage>
</organism>
<evidence type="ECO:0000313" key="2">
    <source>
        <dbReference type="Proteomes" id="UP000659124"/>
    </source>
</evidence>
<keyword evidence="2" id="KW-1185">Reference proteome</keyword>
<sequence length="328" mass="38314">MNIQQNEVWKLLYPRVPANLSRNYRNGLFNPSKDKFFATTFVSEFPDTDDLSFLISQFDSYSIVSRPTRPAEQARWELLPPGTGLQPSACKAYSVSFYGAFYEGEWFIIRSLTFFETADEEMATNTVFPRDVFNQSVYLPYEELHSRYNSTDMLEFITAPFLVSIVKQRRKEKINQAFRQYLEIAVLQRLAEKLRINYPDKYDSMTGMFGSEHFSSIFPLHKRFVLLVTGAKGLSEKGYTIKYLLYIPDAGNIYEWDYFPPGADFHYADSVINQLKTVTYWDAADYLHSSCTLDDDHFWEQCVFKQENGEYKYLRELTFNGESLSSKL</sequence>
<dbReference type="EMBL" id="JACVFC010000005">
    <property type="protein sequence ID" value="MBC9934444.1"/>
    <property type="molecule type" value="Genomic_DNA"/>
</dbReference>
<gene>
    <name evidence="1" type="ORF">ICL07_28920</name>
</gene>
<comment type="caution">
    <text evidence="1">The sequence shown here is derived from an EMBL/GenBank/DDBJ whole genome shotgun (WGS) entry which is preliminary data.</text>
</comment>
<evidence type="ECO:0000313" key="1">
    <source>
        <dbReference type="EMBL" id="MBC9934444.1"/>
    </source>
</evidence>
<reference evidence="1 2" key="1">
    <citation type="submission" date="2020-09" db="EMBL/GenBank/DDBJ databases">
        <title>Genome sequences of type strains of Chitinophaga qingshengii and Chitinophaga varians.</title>
        <authorList>
            <person name="Kittiwongwattana C."/>
        </authorList>
    </citation>
    <scope>NUCLEOTIDE SEQUENCE [LARGE SCALE GENOMIC DNA]</scope>
    <source>
        <strain evidence="1 2">JCM 30026</strain>
    </source>
</reference>
<name>A0ABR7TVD3_9BACT</name>
<dbReference type="RefSeq" id="WP_188091538.1">
    <property type="nucleotide sequence ID" value="NZ_JACVFC010000005.1"/>
</dbReference>
<dbReference type="Proteomes" id="UP000659124">
    <property type="component" value="Unassembled WGS sequence"/>
</dbReference>
<accession>A0ABR7TVD3</accession>